<reference evidence="2 3" key="1">
    <citation type="submission" date="2020-08" db="EMBL/GenBank/DDBJ databases">
        <authorList>
            <person name="Seo M.-J."/>
        </authorList>
    </citation>
    <scope>NUCLEOTIDE SEQUENCE [LARGE SCALE GENOMIC DNA]</scope>
    <source>
        <strain evidence="2 3">MBLA0160</strain>
    </source>
</reference>
<evidence type="ECO:0000313" key="2">
    <source>
        <dbReference type="EMBL" id="MBB6646675.1"/>
    </source>
</evidence>
<keyword evidence="1" id="KW-1133">Transmembrane helix</keyword>
<dbReference type="RefSeq" id="WP_185193034.1">
    <property type="nucleotide sequence ID" value="NZ_JACKXD010000003.1"/>
</dbReference>
<evidence type="ECO:0000313" key="3">
    <source>
        <dbReference type="Proteomes" id="UP000546257"/>
    </source>
</evidence>
<evidence type="ECO:0000256" key="1">
    <source>
        <dbReference type="SAM" id="Phobius"/>
    </source>
</evidence>
<accession>A0A7J9SI84</accession>
<proteinExistence type="predicted"/>
<dbReference type="AlphaFoldDB" id="A0A7J9SI84"/>
<gene>
    <name evidence="2" type="ORF">H5V44_10325</name>
</gene>
<name>A0A7J9SI84_9EURY</name>
<dbReference type="EMBL" id="JACKXD010000003">
    <property type="protein sequence ID" value="MBB6646675.1"/>
    <property type="molecule type" value="Genomic_DNA"/>
</dbReference>
<keyword evidence="1" id="KW-0472">Membrane</keyword>
<feature type="transmembrane region" description="Helical" evidence="1">
    <location>
        <begin position="35"/>
        <end position="55"/>
    </location>
</feature>
<dbReference type="Proteomes" id="UP000546257">
    <property type="component" value="Unassembled WGS sequence"/>
</dbReference>
<sequence>MNATRKAIAAFVAATAVGLLTRLYPFVSIPADGVVVTGGLLLGAGLWLLGCYYGYVSTRN</sequence>
<protein>
    <submittedName>
        <fullName evidence="2">Uncharacterized protein</fullName>
    </submittedName>
</protein>
<keyword evidence="1" id="KW-0812">Transmembrane</keyword>
<comment type="caution">
    <text evidence="2">The sequence shown here is derived from an EMBL/GenBank/DDBJ whole genome shotgun (WGS) entry which is preliminary data.</text>
</comment>
<keyword evidence="3" id="KW-1185">Reference proteome</keyword>
<organism evidence="2 3">
    <name type="scientific">Halobellus ruber</name>
    <dbReference type="NCBI Taxonomy" id="2761102"/>
    <lineage>
        <taxon>Archaea</taxon>
        <taxon>Methanobacteriati</taxon>
        <taxon>Methanobacteriota</taxon>
        <taxon>Stenosarchaea group</taxon>
        <taxon>Halobacteria</taxon>
        <taxon>Halobacteriales</taxon>
        <taxon>Haloferacaceae</taxon>
        <taxon>Halobellus</taxon>
    </lineage>
</organism>